<dbReference type="GO" id="GO:0005840">
    <property type="term" value="C:ribosome"/>
    <property type="evidence" value="ECO:0007669"/>
    <property type="project" value="UniProtKB-KW"/>
</dbReference>
<evidence type="ECO:0000256" key="3">
    <source>
        <dbReference type="ARBA" id="ARBA00022946"/>
    </source>
</evidence>
<name>A0A498MXW0_LABRO</name>
<sequence length="270" mass="30837">MSKNMATSLVRQTKLLSIVTSQLNSAACFRNIHCSAACLKNRAARIRVGKGDKPITYEQAYHPHDIGHRKGWLSQHTSNLQGEDGAAERVVEDVFVRRFMYGTFHGCLADEVVIKRRGNLLVICAVMIQKLLPSKFYFLNRAARIRVGKGDKPITYEQAYHPHDIGHRKGWLSQHTSNLQGEDGAAERVVEDVFVRRFMYGTFHGCLADEVVIKRRGNLLVICAVMIQKLLPSKFYFLVGYTEELLSHFYKCPVKIEMQTVEEKVVYKYL</sequence>
<dbReference type="PANTHER" id="PTHR21244:SF1">
    <property type="entry name" value="SMALL RIBOSOMAL SUBUNIT PROTEIN US3M"/>
    <property type="match status" value="1"/>
</dbReference>
<evidence type="ECO:0000256" key="1">
    <source>
        <dbReference type="ARBA" id="ARBA00004173"/>
    </source>
</evidence>
<reference evidence="7 8" key="1">
    <citation type="submission" date="2018-03" db="EMBL/GenBank/DDBJ databases">
        <title>Draft genome sequence of Rohu Carp (Labeo rohita).</title>
        <authorList>
            <person name="Das P."/>
            <person name="Kushwaha B."/>
            <person name="Joshi C.G."/>
            <person name="Kumar D."/>
            <person name="Nagpure N.S."/>
            <person name="Sahoo L."/>
            <person name="Das S.P."/>
            <person name="Bit A."/>
            <person name="Patnaik S."/>
            <person name="Meher P.K."/>
            <person name="Jayasankar P."/>
            <person name="Koringa P.G."/>
            <person name="Patel N.V."/>
            <person name="Hinsu A.T."/>
            <person name="Kumar R."/>
            <person name="Pandey M."/>
            <person name="Agarwal S."/>
            <person name="Srivastava S."/>
            <person name="Singh M."/>
            <person name="Iquebal M.A."/>
            <person name="Jaiswal S."/>
            <person name="Angadi U.B."/>
            <person name="Kumar N."/>
            <person name="Raza M."/>
            <person name="Shah T.M."/>
            <person name="Rai A."/>
            <person name="Jena J.K."/>
        </authorList>
    </citation>
    <scope>NUCLEOTIDE SEQUENCE [LARGE SCALE GENOMIC DNA]</scope>
    <source>
        <strain evidence="7">DASCIFA01</strain>
        <tissue evidence="7">Testis</tissue>
    </source>
</reference>
<dbReference type="GO" id="GO:1990904">
    <property type="term" value="C:ribonucleoprotein complex"/>
    <property type="evidence" value="ECO:0007669"/>
    <property type="project" value="UniProtKB-KW"/>
</dbReference>
<keyword evidence="6" id="KW-0687">Ribonucleoprotein</keyword>
<comment type="subcellular location">
    <subcellularLocation>
        <location evidence="1">Mitochondrion</location>
    </subcellularLocation>
</comment>
<dbReference type="AlphaFoldDB" id="A0A498MXW0"/>
<dbReference type="EMBL" id="QBIY01012379">
    <property type="protein sequence ID" value="RXN25331.1"/>
    <property type="molecule type" value="Genomic_DNA"/>
</dbReference>
<gene>
    <name evidence="7" type="ORF">ROHU_021532</name>
</gene>
<keyword evidence="4" id="KW-0689">Ribosomal protein</keyword>
<dbReference type="GO" id="GO:0005739">
    <property type="term" value="C:mitochondrion"/>
    <property type="evidence" value="ECO:0007669"/>
    <property type="project" value="UniProtKB-SubCell"/>
</dbReference>
<dbReference type="Proteomes" id="UP000290572">
    <property type="component" value="Unassembled WGS sequence"/>
</dbReference>
<comment type="caution">
    <text evidence="7">The sequence shown here is derived from an EMBL/GenBank/DDBJ whole genome shotgun (WGS) entry which is preliminary data.</text>
</comment>
<dbReference type="GO" id="GO:0006412">
    <property type="term" value="P:translation"/>
    <property type="evidence" value="ECO:0007669"/>
    <property type="project" value="TreeGrafter"/>
</dbReference>
<dbReference type="Pfam" id="PF14955">
    <property type="entry name" value="MRP-S24"/>
    <property type="match status" value="2"/>
</dbReference>
<keyword evidence="3" id="KW-0809">Transit peptide</keyword>
<dbReference type="STRING" id="84645.A0A498MXW0"/>
<evidence type="ECO:0000256" key="4">
    <source>
        <dbReference type="ARBA" id="ARBA00022980"/>
    </source>
</evidence>
<evidence type="ECO:0000313" key="8">
    <source>
        <dbReference type="Proteomes" id="UP000290572"/>
    </source>
</evidence>
<evidence type="ECO:0000256" key="6">
    <source>
        <dbReference type="ARBA" id="ARBA00023274"/>
    </source>
</evidence>
<evidence type="ECO:0000313" key="7">
    <source>
        <dbReference type="EMBL" id="RXN25331.1"/>
    </source>
</evidence>
<proteinExistence type="inferred from homology"/>
<organism evidence="7 8">
    <name type="scientific">Labeo rohita</name>
    <name type="common">Indian major carp</name>
    <name type="synonym">Cyprinus rohita</name>
    <dbReference type="NCBI Taxonomy" id="84645"/>
    <lineage>
        <taxon>Eukaryota</taxon>
        <taxon>Metazoa</taxon>
        <taxon>Chordata</taxon>
        <taxon>Craniata</taxon>
        <taxon>Vertebrata</taxon>
        <taxon>Euteleostomi</taxon>
        <taxon>Actinopterygii</taxon>
        <taxon>Neopterygii</taxon>
        <taxon>Teleostei</taxon>
        <taxon>Ostariophysi</taxon>
        <taxon>Cypriniformes</taxon>
        <taxon>Cyprinidae</taxon>
        <taxon>Labeoninae</taxon>
        <taxon>Labeonini</taxon>
        <taxon>Labeo</taxon>
    </lineage>
</organism>
<protein>
    <submittedName>
        <fullName evidence="7">28S ribosomal mitochondrial-like protein</fullName>
    </submittedName>
</protein>
<evidence type="ECO:0000256" key="2">
    <source>
        <dbReference type="ARBA" id="ARBA00010761"/>
    </source>
</evidence>
<dbReference type="PANTHER" id="PTHR21244">
    <property type="entry name" value="MITOCHONDRIAL 28S RIBOSOMAL PROTEIN S24"/>
    <property type="match status" value="1"/>
</dbReference>
<keyword evidence="5" id="KW-0496">Mitochondrion</keyword>
<keyword evidence="8" id="KW-1185">Reference proteome</keyword>
<accession>A0A498MXW0</accession>
<comment type="similarity">
    <text evidence="2">Belongs to the universal ribosomal protein uS3 family.</text>
</comment>
<dbReference type="InterPro" id="IPR026146">
    <property type="entry name" value="Ribosomal_uS3m"/>
</dbReference>
<evidence type="ECO:0000256" key="5">
    <source>
        <dbReference type="ARBA" id="ARBA00023128"/>
    </source>
</evidence>